<accession>A0A7D5JCY5</accession>
<reference evidence="1 2" key="1">
    <citation type="submission" date="2020-06" db="EMBL/GenBank/DDBJ databases">
        <authorList>
            <person name="Jo H."/>
        </authorList>
    </citation>
    <scope>NUCLEOTIDE SEQUENCE [LARGE SCALE GENOMIC DNA]</scope>
    <source>
        <strain evidence="1 2">I46</strain>
    </source>
</reference>
<dbReference type="AlphaFoldDB" id="A0A7D5JCY5"/>
<dbReference type="Proteomes" id="UP000509638">
    <property type="component" value="Chromosome"/>
</dbReference>
<evidence type="ECO:0000313" key="1">
    <source>
        <dbReference type="EMBL" id="QLD11380.1"/>
    </source>
</evidence>
<dbReference type="EMBL" id="CP058316">
    <property type="protein sequence ID" value="QLD11380.1"/>
    <property type="molecule type" value="Genomic_DNA"/>
</dbReference>
<proteinExistence type="predicted"/>
<protein>
    <submittedName>
        <fullName evidence="1">Uncharacterized protein</fullName>
    </submittedName>
</protein>
<organism evidence="1 2">
    <name type="scientific">Microbacterium oleivorans</name>
    <dbReference type="NCBI Taxonomy" id="273677"/>
    <lineage>
        <taxon>Bacteria</taxon>
        <taxon>Bacillati</taxon>
        <taxon>Actinomycetota</taxon>
        <taxon>Actinomycetes</taxon>
        <taxon>Micrococcales</taxon>
        <taxon>Microbacteriaceae</taxon>
        <taxon>Microbacterium</taxon>
    </lineage>
</organism>
<gene>
    <name evidence="1" type="ORF">HW566_06080</name>
</gene>
<name>A0A7D5JCY5_9MICO</name>
<dbReference type="RefSeq" id="WP_178011281.1">
    <property type="nucleotide sequence ID" value="NZ_CP058316.1"/>
</dbReference>
<sequence length="91" mass="10186">MNFESPQDPPQVEESLAPIAYELAVIRERIVNEVGAMRPSPKKIEAALNGMQEVLQAVVVAIYKLETGDRPLLQSEKRAFRLDDGEPPLRD</sequence>
<evidence type="ECO:0000313" key="2">
    <source>
        <dbReference type="Proteomes" id="UP000509638"/>
    </source>
</evidence>